<dbReference type="SMART" id="SM00218">
    <property type="entry name" value="ZU5"/>
    <property type="match status" value="1"/>
</dbReference>
<feature type="region of interest" description="Disordered" evidence="7">
    <location>
        <begin position="566"/>
        <end position="590"/>
    </location>
</feature>
<feature type="transmembrane region" description="Helical" evidence="6">
    <location>
        <begin position="32"/>
        <end position="53"/>
    </location>
</feature>
<comment type="subcellular location">
    <subcellularLocation>
        <location evidence="6">Cell membrane</location>
        <topology evidence="6">Single-pass type I membrane protein</topology>
    </subcellularLocation>
    <subcellularLocation>
        <location evidence="1">Membrane</location>
        <topology evidence="1">Single-pass membrane protein</topology>
    </subcellularLocation>
</comment>
<dbReference type="HOGENOM" id="CLU_379607_0_0_1"/>
<organism evidence="9 10">
    <name type="scientific">Lottia gigantea</name>
    <name type="common">Giant owl limpet</name>
    <dbReference type="NCBI Taxonomy" id="225164"/>
    <lineage>
        <taxon>Eukaryota</taxon>
        <taxon>Metazoa</taxon>
        <taxon>Spiralia</taxon>
        <taxon>Lophotrochozoa</taxon>
        <taxon>Mollusca</taxon>
        <taxon>Gastropoda</taxon>
        <taxon>Patellogastropoda</taxon>
        <taxon>Lottioidea</taxon>
        <taxon>Lottiidae</taxon>
        <taxon>Lottia</taxon>
    </lineage>
</organism>
<dbReference type="PANTHER" id="PTHR12582">
    <property type="entry name" value="NETRIN RECEPTOR UNC5"/>
    <property type="match status" value="1"/>
</dbReference>
<protein>
    <recommendedName>
        <fullName evidence="6">Netrin receptor UNC5</fullName>
    </recommendedName>
</protein>
<dbReference type="InterPro" id="IPR000906">
    <property type="entry name" value="ZU5_dom"/>
</dbReference>
<evidence type="ECO:0000256" key="4">
    <source>
        <dbReference type="ARBA" id="ARBA00022989"/>
    </source>
</evidence>
<feature type="domain" description="ZU5" evidence="8">
    <location>
        <begin position="253"/>
        <end position="393"/>
    </location>
</feature>
<dbReference type="Pfam" id="PF00791">
    <property type="entry name" value="ZU5"/>
    <property type="match status" value="1"/>
</dbReference>
<dbReference type="OMA" id="LSYKHCA"/>
<dbReference type="InterPro" id="IPR000488">
    <property type="entry name" value="Death_dom"/>
</dbReference>
<dbReference type="EMBL" id="KB202591">
    <property type="protein sequence ID" value="ESO89509.1"/>
    <property type="molecule type" value="Genomic_DNA"/>
</dbReference>
<dbReference type="Gene3D" id="2.60.220.30">
    <property type="match status" value="1"/>
</dbReference>
<keyword evidence="6" id="KW-0217">Developmental protein</keyword>
<evidence type="ECO:0000259" key="8">
    <source>
        <dbReference type="PROSITE" id="PS51145"/>
    </source>
</evidence>
<dbReference type="CTD" id="20239918"/>
<evidence type="ECO:0000256" key="1">
    <source>
        <dbReference type="ARBA" id="ARBA00004167"/>
    </source>
</evidence>
<dbReference type="PROSITE" id="PS51145">
    <property type="entry name" value="ZU5"/>
    <property type="match status" value="1"/>
</dbReference>
<dbReference type="GO" id="GO:0005886">
    <property type="term" value="C:plasma membrane"/>
    <property type="evidence" value="ECO:0007669"/>
    <property type="project" value="UniProtKB-SubCell"/>
</dbReference>
<dbReference type="STRING" id="225164.V4BLH3"/>
<keyword evidence="5 6" id="KW-0472">Membrane</keyword>
<keyword evidence="3 6" id="KW-0812">Transmembrane</keyword>
<name>V4BLH3_LOTGI</name>
<dbReference type="Pfam" id="PF17217">
    <property type="entry name" value="UPA"/>
    <property type="match status" value="1"/>
</dbReference>
<dbReference type="AlphaFoldDB" id="V4BLH3"/>
<dbReference type="InterPro" id="IPR033772">
    <property type="entry name" value="UPA"/>
</dbReference>
<comment type="function">
    <text evidence="6">Receptor for netrin required for axon guidance. Mediates axon repulsion of neuronal growth cones in the developing nervous system upon ligand binding.</text>
</comment>
<keyword evidence="10" id="KW-1185">Reference proteome</keyword>
<evidence type="ECO:0000313" key="9">
    <source>
        <dbReference type="EMBL" id="ESO89509.1"/>
    </source>
</evidence>
<reference evidence="9 10" key="1">
    <citation type="journal article" date="2013" name="Nature">
        <title>Insights into bilaterian evolution from three spiralian genomes.</title>
        <authorList>
            <person name="Simakov O."/>
            <person name="Marletaz F."/>
            <person name="Cho S.J."/>
            <person name="Edsinger-Gonzales E."/>
            <person name="Havlak P."/>
            <person name="Hellsten U."/>
            <person name="Kuo D.H."/>
            <person name="Larsson T."/>
            <person name="Lv J."/>
            <person name="Arendt D."/>
            <person name="Savage R."/>
            <person name="Osoegawa K."/>
            <person name="de Jong P."/>
            <person name="Grimwood J."/>
            <person name="Chapman J.A."/>
            <person name="Shapiro H."/>
            <person name="Aerts A."/>
            <person name="Otillar R.P."/>
            <person name="Terry A.Y."/>
            <person name="Boore J.L."/>
            <person name="Grigoriev I.V."/>
            <person name="Lindberg D.R."/>
            <person name="Seaver E.C."/>
            <person name="Weisblat D.A."/>
            <person name="Putnam N.H."/>
            <person name="Rokhsar D.S."/>
        </authorList>
    </citation>
    <scope>NUCLEOTIDE SEQUENCE [LARGE SCALE GENOMIC DNA]</scope>
</reference>
<evidence type="ECO:0000256" key="5">
    <source>
        <dbReference type="ARBA" id="ARBA00023136"/>
    </source>
</evidence>
<dbReference type="Pfam" id="PF00531">
    <property type="entry name" value="Death"/>
    <property type="match status" value="1"/>
</dbReference>
<dbReference type="RefSeq" id="XP_009059867.1">
    <property type="nucleotide sequence ID" value="XM_009061619.1"/>
</dbReference>
<dbReference type="GeneID" id="20239918"/>
<keyword evidence="6" id="KW-0393">Immunoglobulin domain</keyword>
<gene>
    <name evidence="9" type="ORF">LOTGIDRAFT_165101</name>
</gene>
<dbReference type="KEGG" id="lgi:LOTGIDRAFT_165101"/>
<dbReference type="Proteomes" id="UP000030746">
    <property type="component" value="Unassembled WGS sequence"/>
</dbReference>
<evidence type="ECO:0000256" key="7">
    <source>
        <dbReference type="SAM" id="MobiDB-lite"/>
    </source>
</evidence>
<keyword evidence="4 6" id="KW-1133">Transmembrane helix</keyword>
<evidence type="ECO:0000256" key="2">
    <source>
        <dbReference type="ARBA" id="ARBA00009844"/>
    </source>
</evidence>
<evidence type="ECO:0000256" key="6">
    <source>
        <dbReference type="RuleBase" id="RU367033"/>
    </source>
</evidence>
<keyword evidence="6" id="KW-0675">Receptor</keyword>
<dbReference type="OrthoDB" id="10066544at2759"/>
<dbReference type="InterPro" id="IPR011029">
    <property type="entry name" value="DEATH-like_dom_sf"/>
</dbReference>
<dbReference type="PANTHER" id="PTHR12582:SF41">
    <property type="entry name" value="UNC5C-LIKE PROTEIN"/>
    <property type="match status" value="1"/>
</dbReference>
<dbReference type="GO" id="GO:0005042">
    <property type="term" value="F:netrin receptor activity"/>
    <property type="evidence" value="ECO:0007669"/>
    <property type="project" value="UniProtKB-UniRule"/>
</dbReference>
<proteinExistence type="inferred from homology"/>
<comment type="similarity">
    <text evidence="2 6">Belongs to the unc-5 family.</text>
</comment>
<evidence type="ECO:0000256" key="3">
    <source>
        <dbReference type="ARBA" id="ARBA00022692"/>
    </source>
</evidence>
<dbReference type="SUPFAM" id="SSF47986">
    <property type="entry name" value="DEATH domain"/>
    <property type="match status" value="1"/>
</dbReference>
<dbReference type="Gene3D" id="1.10.533.10">
    <property type="entry name" value="Death Domain, Fas"/>
    <property type="match status" value="1"/>
</dbReference>
<sequence length="730" mass="83475">MTKEFANDTDPTAPVIERHNPSSMISYKVGELVIAFTVIASTCFLILIIYIFYKLCFRKLKLWASRSNSRLDLWTYDREAVQRWRDEIQSNQPYPLAIGRDLVNLQTSSHFRPASFRTNEDVRTSSRLSRVSNVLREGRWNRRPSSARTSSHIYSVQNEDLPMPYVGHIPASTRLNASVGQCPSKDLYGPYHQPRFCMDHKNHRWNNDYRDWEEEVPLGVDNPLFDEYDETPRKLLTPIERSQILEVDGKLIVYITREVDSKGAILILDNMGISLSVPAGAVADHQKQLIILALNWDLSDNPFMENRQALVSPVVYCGPHGVKLRSPALLRYKHCAFDSRDIQIMESETELTGNKQWEVYCQAVEDERKCKVTQDECQILIDHFTLFTSIQTPQNGDGHKWLQIAVFSSPLKPGIEHYSLRVYFLNKTPCALQWAKHNEAQFEGELVCPEKVFLLKGNREDAILELLYLSHDWESVNQTQNEHVKFQKIWHGMCPRAEFCFHRDLAGNVPKEINLNFAVFQKSGENEADKIVIQMAETTGKRFTPLCQTNQNGFQEVKVRVIRPSSGKMNRRPESGNSDQMSVTVRRGGQPVDGSNVMDVEINPGQLCVEEYLNSSLRLEDVRPHIKTKIPLETKRQLVLLLAPIKQIGSDWRDFAAALGFDCIPFLQTLSCPTTALLEFFETQPASLMVLHDIFLKIDRKDAASVIAGIIGTVPKRMCEHSESDSDINY</sequence>
<evidence type="ECO:0000313" key="10">
    <source>
        <dbReference type="Proteomes" id="UP000030746"/>
    </source>
</evidence>
<dbReference type="InterPro" id="IPR037936">
    <property type="entry name" value="UNC5A-D"/>
</dbReference>
<accession>V4BLH3</accession>